<dbReference type="GO" id="GO:0032259">
    <property type="term" value="P:methylation"/>
    <property type="evidence" value="ECO:0007669"/>
    <property type="project" value="UniProtKB-KW"/>
</dbReference>
<keyword evidence="1" id="KW-0227">DNA damage</keyword>
<sequence length="125" mass="13671">MKGRAPKPKPLSAFNYQTARTQILDTIRRIPKGKVASYGQIAYVAGWPGRARLVARVLGDVEASDGVIPWQRVINAQGKIAIPKDSPGHRTQIRLLKAEGVVFLNGKVSFVHHGWQPGDPSPLLD</sequence>
<dbReference type="FunCoup" id="A0A3N0VLU0">
    <property type="interactions" value="78"/>
</dbReference>
<dbReference type="GO" id="GO:0008168">
    <property type="term" value="F:methyltransferase activity"/>
    <property type="evidence" value="ECO:0007669"/>
    <property type="project" value="UniProtKB-KW"/>
</dbReference>
<dbReference type="Proteomes" id="UP000282106">
    <property type="component" value="Unassembled WGS sequence"/>
</dbReference>
<dbReference type="GO" id="GO:0006281">
    <property type="term" value="P:DNA repair"/>
    <property type="evidence" value="ECO:0007669"/>
    <property type="project" value="InterPro"/>
</dbReference>
<dbReference type="InParanoid" id="A0A3N0VLU0"/>
<organism evidence="3 4">
    <name type="scientific">Stagnimonas aquatica</name>
    <dbReference type="NCBI Taxonomy" id="2689987"/>
    <lineage>
        <taxon>Bacteria</taxon>
        <taxon>Pseudomonadati</taxon>
        <taxon>Pseudomonadota</taxon>
        <taxon>Gammaproteobacteria</taxon>
        <taxon>Nevskiales</taxon>
        <taxon>Nevskiaceae</taxon>
        <taxon>Stagnimonas</taxon>
    </lineage>
</organism>
<evidence type="ECO:0000313" key="4">
    <source>
        <dbReference type="Proteomes" id="UP000282106"/>
    </source>
</evidence>
<comment type="caution">
    <text evidence="3">The sequence shown here is derived from an EMBL/GenBank/DDBJ whole genome shotgun (WGS) entry which is preliminary data.</text>
</comment>
<dbReference type="AlphaFoldDB" id="A0A3N0VLU0"/>
<dbReference type="PANTHER" id="PTHR42942">
    <property type="entry name" value="6-O-METHYLGUANINE DNA METHYLTRANSFERASE"/>
    <property type="match status" value="1"/>
</dbReference>
<keyword evidence="4" id="KW-1185">Reference proteome</keyword>
<dbReference type="CDD" id="cd06445">
    <property type="entry name" value="ATase"/>
    <property type="match status" value="1"/>
</dbReference>
<dbReference type="InterPro" id="IPR036217">
    <property type="entry name" value="MethylDNA_cys_MeTrfase_DNAb"/>
</dbReference>
<accession>A0A3N0VLU0</accession>
<evidence type="ECO:0000256" key="1">
    <source>
        <dbReference type="ARBA" id="ARBA00022763"/>
    </source>
</evidence>
<reference evidence="3 4" key="1">
    <citation type="submission" date="2018-10" db="EMBL/GenBank/DDBJ databases">
        <authorList>
            <person name="Chen W.-M."/>
        </authorList>
    </citation>
    <scope>NUCLEOTIDE SEQUENCE [LARGE SCALE GENOMIC DNA]</scope>
    <source>
        <strain evidence="3 4">THS-13</strain>
    </source>
</reference>
<dbReference type="EMBL" id="RJVO01000001">
    <property type="protein sequence ID" value="ROH93715.1"/>
    <property type="molecule type" value="Genomic_DNA"/>
</dbReference>
<evidence type="ECO:0000313" key="3">
    <source>
        <dbReference type="EMBL" id="ROH93715.1"/>
    </source>
</evidence>
<feature type="domain" description="Methylated-DNA-[protein]-cysteine S-methyltransferase DNA binding" evidence="2">
    <location>
        <begin position="20"/>
        <end position="101"/>
    </location>
</feature>
<name>A0A3N0VLU0_9GAMM</name>
<keyword evidence="3" id="KW-0489">Methyltransferase</keyword>
<protein>
    <submittedName>
        <fullName evidence="3">Cysteine methyltransferase</fullName>
    </submittedName>
</protein>
<dbReference type="InterPro" id="IPR052520">
    <property type="entry name" value="ATL_DNA_repair"/>
</dbReference>
<proteinExistence type="predicted"/>
<dbReference type="RefSeq" id="WP_123210570.1">
    <property type="nucleotide sequence ID" value="NZ_RJVO01000001.1"/>
</dbReference>
<dbReference type="Pfam" id="PF01035">
    <property type="entry name" value="DNA_binding_1"/>
    <property type="match status" value="1"/>
</dbReference>
<keyword evidence="3" id="KW-0808">Transferase</keyword>
<dbReference type="Gene3D" id="1.10.10.10">
    <property type="entry name" value="Winged helix-like DNA-binding domain superfamily/Winged helix DNA-binding domain"/>
    <property type="match status" value="1"/>
</dbReference>
<dbReference type="InterPro" id="IPR014048">
    <property type="entry name" value="MethylDNA_cys_MeTrfase_DNA-bd"/>
</dbReference>
<dbReference type="PANTHER" id="PTHR42942:SF1">
    <property type="entry name" value="ALKYLTRANSFERASE-LIKE PROTEIN 1"/>
    <property type="match status" value="1"/>
</dbReference>
<evidence type="ECO:0000259" key="2">
    <source>
        <dbReference type="Pfam" id="PF01035"/>
    </source>
</evidence>
<gene>
    <name evidence="3" type="ORF">ED208_04110</name>
</gene>
<dbReference type="SUPFAM" id="SSF46767">
    <property type="entry name" value="Methylated DNA-protein cysteine methyltransferase, C-terminal domain"/>
    <property type="match status" value="1"/>
</dbReference>
<dbReference type="InterPro" id="IPR036388">
    <property type="entry name" value="WH-like_DNA-bd_sf"/>
</dbReference>